<dbReference type="PANTHER" id="PTHR45138">
    <property type="entry name" value="REGULATORY COMPONENTS OF SENSORY TRANSDUCTION SYSTEM"/>
    <property type="match status" value="1"/>
</dbReference>
<feature type="domain" description="GGDEF" evidence="2">
    <location>
        <begin position="193"/>
        <end position="329"/>
    </location>
</feature>
<dbReference type="PROSITE" id="PS50887">
    <property type="entry name" value="GGDEF"/>
    <property type="match status" value="1"/>
</dbReference>
<evidence type="ECO:0000313" key="4">
    <source>
        <dbReference type="Proteomes" id="UP000469346"/>
    </source>
</evidence>
<sequence length="334" mass="37002">MAPEETTQAAAGEQLPQDKISEIARRALKGLVAKGKAPIPPVYEKAFYDEALKLGEEGLVAFLQAKLPPGQAAQAMAERLAGVMTNLGDTMKQYKERLDVHSEHIEGRKKSLEDALAPEVWAVLQQEVGALLSANALMREQVEASERRLEAHKQEVAELQRRVRFDALTGALNRGAFEEDIADEYARCRRYDRPFTLIIADIDCFKKVNDTYGHTIGDEVLKYFVRMISQEVREIDRVYRYGGEEFVVLLPETDFDGALVVAERLRSRVESRVLKCKGDEDISLKITASFGVTTGGPEDANPKAVLARADKALYKAKEEGRNRVVGLRPGGGAA</sequence>
<dbReference type="Gene3D" id="3.30.70.270">
    <property type="match status" value="1"/>
</dbReference>
<dbReference type="InterPro" id="IPR029787">
    <property type="entry name" value="Nucleotide_cyclase"/>
</dbReference>
<dbReference type="InterPro" id="IPR043128">
    <property type="entry name" value="Rev_trsase/Diguanyl_cyclase"/>
</dbReference>
<dbReference type="RefSeq" id="WP_163297979.1">
    <property type="nucleotide sequence ID" value="NZ_JAAGRR010000019.1"/>
</dbReference>
<organism evidence="3 4">
    <name type="scientific">Dissulfurirhabdus thermomarina</name>
    <dbReference type="NCBI Taxonomy" id="1765737"/>
    <lineage>
        <taxon>Bacteria</taxon>
        <taxon>Deltaproteobacteria</taxon>
        <taxon>Dissulfurirhabdaceae</taxon>
        <taxon>Dissulfurirhabdus</taxon>
    </lineage>
</organism>
<evidence type="ECO:0000256" key="1">
    <source>
        <dbReference type="SAM" id="Coils"/>
    </source>
</evidence>
<dbReference type="EMBL" id="JAAGRR010000019">
    <property type="protein sequence ID" value="NDY41826.1"/>
    <property type="molecule type" value="Genomic_DNA"/>
</dbReference>
<dbReference type="AlphaFoldDB" id="A0A6N9TTK0"/>
<dbReference type="SMART" id="SM00267">
    <property type="entry name" value="GGDEF"/>
    <property type="match status" value="1"/>
</dbReference>
<dbReference type="Proteomes" id="UP000469346">
    <property type="component" value="Unassembled WGS sequence"/>
</dbReference>
<dbReference type="CDD" id="cd01949">
    <property type="entry name" value="GGDEF"/>
    <property type="match status" value="1"/>
</dbReference>
<keyword evidence="1" id="KW-0175">Coiled coil</keyword>
<dbReference type="SUPFAM" id="SSF55073">
    <property type="entry name" value="Nucleotide cyclase"/>
    <property type="match status" value="1"/>
</dbReference>
<dbReference type="InterPro" id="IPR050469">
    <property type="entry name" value="Diguanylate_Cyclase"/>
</dbReference>
<dbReference type="GO" id="GO:0052621">
    <property type="term" value="F:diguanylate cyclase activity"/>
    <property type="evidence" value="ECO:0007669"/>
    <property type="project" value="TreeGrafter"/>
</dbReference>
<comment type="caution">
    <text evidence="3">The sequence shown here is derived from an EMBL/GenBank/DDBJ whole genome shotgun (WGS) entry which is preliminary data.</text>
</comment>
<dbReference type="InterPro" id="IPR000160">
    <property type="entry name" value="GGDEF_dom"/>
</dbReference>
<proteinExistence type="predicted"/>
<dbReference type="PANTHER" id="PTHR45138:SF9">
    <property type="entry name" value="DIGUANYLATE CYCLASE DGCM-RELATED"/>
    <property type="match status" value="1"/>
</dbReference>
<evidence type="ECO:0000259" key="2">
    <source>
        <dbReference type="PROSITE" id="PS50887"/>
    </source>
</evidence>
<dbReference type="FunFam" id="3.30.70.270:FF:000001">
    <property type="entry name" value="Diguanylate cyclase domain protein"/>
    <property type="match status" value="1"/>
</dbReference>
<gene>
    <name evidence="3" type="ORF">G3N55_03020</name>
</gene>
<name>A0A6N9TTK0_DISTH</name>
<keyword evidence="4" id="KW-1185">Reference proteome</keyword>
<feature type="coiled-coil region" evidence="1">
    <location>
        <begin position="135"/>
        <end position="162"/>
    </location>
</feature>
<dbReference type="Pfam" id="PF00990">
    <property type="entry name" value="GGDEF"/>
    <property type="match status" value="1"/>
</dbReference>
<dbReference type="NCBIfam" id="TIGR00254">
    <property type="entry name" value="GGDEF"/>
    <property type="match status" value="1"/>
</dbReference>
<reference evidence="3 4" key="1">
    <citation type="submission" date="2020-02" db="EMBL/GenBank/DDBJ databases">
        <title>Comparative genomics of sulfur disproportionating microorganisms.</title>
        <authorList>
            <person name="Ward L.M."/>
            <person name="Bertran E."/>
            <person name="Johnston D.T."/>
        </authorList>
    </citation>
    <scope>NUCLEOTIDE SEQUENCE [LARGE SCALE GENOMIC DNA]</scope>
    <source>
        <strain evidence="3 4">DSM 100025</strain>
    </source>
</reference>
<evidence type="ECO:0000313" key="3">
    <source>
        <dbReference type="EMBL" id="NDY41826.1"/>
    </source>
</evidence>
<protein>
    <submittedName>
        <fullName evidence="3">GGDEF domain-containing protein</fullName>
    </submittedName>
</protein>
<accession>A0A6N9TTK0</accession>